<organism evidence="2">
    <name type="scientific">Fagus sylvatica</name>
    <name type="common">Beechnut</name>
    <dbReference type="NCBI Taxonomy" id="28930"/>
    <lineage>
        <taxon>Eukaryota</taxon>
        <taxon>Viridiplantae</taxon>
        <taxon>Streptophyta</taxon>
        <taxon>Embryophyta</taxon>
        <taxon>Tracheophyta</taxon>
        <taxon>Spermatophyta</taxon>
        <taxon>Magnoliopsida</taxon>
        <taxon>eudicotyledons</taxon>
        <taxon>Gunneridae</taxon>
        <taxon>Pentapetalae</taxon>
        <taxon>rosids</taxon>
        <taxon>fabids</taxon>
        <taxon>Fagales</taxon>
        <taxon>Fagaceae</taxon>
        <taxon>Fagus</taxon>
    </lineage>
</organism>
<name>A0A2N9G1S0_FAGSY</name>
<evidence type="ECO:0000313" key="2">
    <source>
        <dbReference type="EMBL" id="SPC93101.1"/>
    </source>
</evidence>
<sequence length="136" mass="15815">MHFLFHCLTPTRETNDQRKQVRDRTIIESALNYTTGNGKIKIRGGLRRISQQTSTWTGEVVERTLQRNNRNLGGIRRTQRDSEKIRDQEELGGCEKIREEPGGCKRTMKFENSEKIREPPARPGSVRAPRKNREPQ</sequence>
<accession>A0A2N9G1S0</accession>
<feature type="compositionally biased region" description="Basic and acidic residues" evidence="1">
    <location>
        <begin position="78"/>
        <end position="120"/>
    </location>
</feature>
<dbReference type="AlphaFoldDB" id="A0A2N9G1S0"/>
<proteinExistence type="predicted"/>
<gene>
    <name evidence="2" type="ORF">FSB_LOCUS20983</name>
</gene>
<feature type="region of interest" description="Disordered" evidence="1">
    <location>
        <begin position="72"/>
        <end position="136"/>
    </location>
</feature>
<dbReference type="EMBL" id="OIVN01001361">
    <property type="protein sequence ID" value="SPC93101.1"/>
    <property type="molecule type" value="Genomic_DNA"/>
</dbReference>
<reference evidence="2" key="1">
    <citation type="submission" date="2018-02" db="EMBL/GenBank/DDBJ databases">
        <authorList>
            <person name="Cohen D.B."/>
            <person name="Kent A.D."/>
        </authorList>
    </citation>
    <scope>NUCLEOTIDE SEQUENCE</scope>
</reference>
<protein>
    <submittedName>
        <fullName evidence="2">Uncharacterized protein</fullName>
    </submittedName>
</protein>
<evidence type="ECO:0000256" key="1">
    <source>
        <dbReference type="SAM" id="MobiDB-lite"/>
    </source>
</evidence>